<evidence type="ECO:0000259" key="6">
    <source>
        <dbReference type="PROSITE" id="PS50103"/>
    </source>
</evidence>
<dbReference type="InterPro" id="IPR039971">
    <property type="entry name" value="CWC24-like"/>
</dbReference>
<dbReference type="PROSITE" id="PS50103">
    <property type="entry name" value="ZF_C3H1"/>
    <property type="match status" value="1"/>
</dbReference>
<dbReference type="InterPro" id="IPR013083">
    <property type="entry name" value="Znf_RING/FYVE/PHD"/>
</dbReference>
<evidence type="ECO:0000256" key="3">
    <source>
        <dbReference type="ARBA" id="ARBA00022833"/>
    </source>
</evidence>
<dbReference type="SUPFAM" id="SSF57850">
    <property type="entry name" value="RING/U-box"/>
    <property type="match status" value="1"/>
</dbReference>
<evidence type="ECO:0000256" key="4">
    <source>
        <dbReference type="PROSITE-ProRule" id="PRU00723"/>
    </source>
</evidence>
<dbReference type="GO" id="GO:0008270">
    <property type="term" value="F:zinc ion binding"/>
    <property type="evidence" value="ECO:0007669"/>
    <property type="project" value="UniProtKB-KW"/>
</dbReference>
<protein>
    <submittedName>
        <fullName evidence="7">RING finger protein 113A</fullName>
    </submittedName>
</protein>
<keyword evidence="2 4" id="KW-0863">Zinc-finger</keyword>
<reference evidence="7" key="1">
    <citation type="journal article" date="2016" name="Gigascience">
        <title>De novo construction of an expanded transcriptome assembly for the western tarnished plant bug, Lygus hesperus.</title>
        <authorList>
            <person name="Tassone E.E."/>
            <person name="Geib S.M."/>
            <person name="Hall B."/>
            <person name="Fabrick J.A."/>
            <person name="Brent C.S."/>
            <person name="Hull J.J."/>
        </authorList>
    </citation>
    <scope>NUCLEOTIDE SEQUENCE</scope>
</reference>
<dbReference type="PANTHER" id="PTHR12930:SF0">
    <property type="entry name" value="RING FINGER PROTEIN 113B"/>
    <property type="match status" value="1"/>
</dbReference>
<dbReference type="Pfam" id="PF00642">
    <property type="entry name" value="zf-CCCH"/>
    <property type="match status" value="1"/>
</dbReference>
<dbReference type="AlphaFoldDB" id="A0A146L3J3"/>
<dbReference type="SUPFAM" id="SSF90229">
    <property type="entry name" value="CCCH zinc finger"/>
    <property type="match status" value="1"/>
</dbReference>
<feature type="zinc finger region" description="C3H1-type" evidence="4">
    <location>
        <begin position="2"/>
        <end position="30"/>
    </location>
</feature>
<evidence type="ECO:0000256" key="2">
    <source>
        <dbReference type="ARBA" id="ARBA00022771"/>
    </source>
</evidence>
<name>A0A146L3J3_LYGHE</name>
<dbReference type="InterPro" id="IPR036855">
    <property type="entry name" value="Znf_CCCH_sf"/>
</dbReference>
<evidence type="ECO:0000259" key="5">
    <source>
        <dbReference type="PROSITE" id="PS50089"/>
    </source>
</evidence>
<accession>A0A146L3J3</accession>
<proteinExistence type="predicted"/>
<dbReference type="InterPro" id="IPR017907">
    <property type="entry name" value="Znf_RING_CS"/>
</dbReference>
<keyword evidence="1 4" id="KW-0479">Metal-binding</keyword>
<evidence type="ECO:0000256" key="1">
    <source>
        <dbReference type="ARBA" id="ARBA00022723"/>
    </source>
</evidence>
<dbReference type="InterPro" id="IPR000571">
    <property type="entry name" value="Znf_CCCH"/>
</dbReference>
<dbReference type="Gene3D" id="4.10.1000.10">
    <property type="entry name" value="Zinc finger, CCCH-type"/>
    <property type="match status" value="1"/>
</dbReference>
<sequence length="140" mass="15977">MDFQPDICKDYKETGICGWGDKCKFLHERGEFISSVDVERQWIQRLEASKREAKLAALAKVQTDMHECGLCRNTLQNAVTVECKHRFCEDCLLKILHSSTKCPICSHETHGVYVHMESFTHSNKRHNATSDDDSVVSDTS</sequence>
<organism evidence="7">
    <name type="scientific">Lygus hesperus</name>
    <name type="common">Western plant bug</name>
    <dbReference type="NCBI Taxonomy" id="30085"/>
    <lineage>
        <taxon>Eukaryota</taxon>
        <taxon>Metazoa</taxon>
        <taxon>Ecdysozoa</taxon>
        <taxon>Arthropoda</taxon>
        <taxon>Hexapoda</taxon>
        <taxon>Insecta</taxon>
        <taxon>Pterygota</taxon>
        <taxon>Neoptera</taxon>
        <taxon>Paraneoptera</taxon>
        <taxon>Hemiptera</taxon>
        <taxon>Heteroptera</taxon>
        <taxon>Panheteroptera</taxon>
        <taxon>Cimicomorpha</taxon>
        <taxon>Miridae</taxon>
        <taxon>Mirini</taxon>
        <taxon>Lygus</taxon>
    </lineage>
</organism>
<gene>
    <name evidence="7" type="primary">RNF113A_3</name>
    <name evidence="7" type="ORF">g.19156</name>
</gene>
<feature type="domain" description="RING-type" evidence="5">
    <location>
        <begin position="68"/>
        <end position="106"/>
    </location>
</feature>
<dbReference type="PROSITE" id="PS00518">
    <property type="entry name" value="ZF_RING_1"/>
    <property type="match status" value="1"/>
</dbReference>
<dbReference type="SMART" id="SM00184">
    <property type="entry name" value="RING"/>
    <property type="match status" value="1"/>
</dbReference>
<dbReference type="GO" id="GO:0005684">
    <property type="term" value="C:U2-type spliceosomal complex"/>
    <property type="evidence" value="ECO:0007669"/>
    <property type="project" value="TreeGrafter"/>
</dbReference>
<feature type="domain" description="C3H1-type" evidence="6">
    <location>
        <begin position="2"/>
        <end position="30"/>
    </location>
</feature>
<dbReference type="GO" id="GO:0034247">
    <property type="term" value="P:snoRNA splicing"/>
    <property type="evidence" value="ECO:0007669"/>
    <property type="project" value="TreeGrafter"/>
</dbReference>
<dbReference type="InterPro" id="IPR001841">
    <property type="entry name" value="Znf_RING"/>
</dbReference>
<dbReference type="Pfam" id="PF13923">
    <property type="entry name" value="zf-C3HC4_2"/>
    <property type="match status" value="1"/>
</dbReference>
<dbReference type="EMBL" id="GDHC01016862">
    <property type="protein sequence ID" value="JAQ01767.1"/>
    <property type="molecule type" value="Transcribed_RNA"/>
</dbReference>
<dbReference type="Gene3D" id="3.30.40.10">
    <property type="entry name" value="Zinc/RING finger domain, C3HC4 (zinc finger)"/>
    <property type="match status" value="1"/>
</dbReference>
<dbReference type="SMART" id="SM00356">
    <property type="entry name" value="ZnF_C3H1"/>
    <property type="match status" value="1"/>
</dbReference>
<keyword evidence="3 4" id="KW-0862">Zinc</keyword>
<dbReference type="PROSITE" id="PS50089">
    <property type="entry name" value="ZF_RING_2"/>
    <property type="match status" value="1"/>
</dbReference>
<evidence type="ECO:0000313" key="7">
    <source>
        <dbReference type="EMBL" id="JAQ01767.1"/>
    </source>
</evidence>
<dbReference type="PANTHER" id="PTHR12930">
    <property type="entry name" value="ZINC FINGER PROTEIN 183"/>
    <property type="match status" value="1"/>
</dbReference>